<keyword evidence="3" id="KW-1185">Reference proteome</keyword>
<keyword evidence="1" id="KW-0472">Membrane</keyword>
<feature type="transmembrane region" description="Helical" evidence="1">
    <location>
        <begin position="6"/>
        <end position="31"/>
    </location>
</feature>
<keyword evidence="1" id="KW-0812">Transmembrane</keyword>
<dbReference type="KEGG" id="vg:80402196"/>
<evidence type="ECO:0000256" key="1">
    <source>
        <dbReference type="SAM" id="Phobius"/>
    </source>
</evidence>
<reference evidence="2 3" key="1">
    <citation type="journal article" date="2022" name="Nat. Microbiol.">
        <title>Three families of Asgard archaeal viruses identified in metagenome-assembled genomes.</title>
        <authorList>
            <person name="Medvedeva S."/>
            <person name="Sun J."/>
            <person name="Yutin N."/>
            <person name="Koonin E.V."/>
            <person name="Nunoura T."/>
            <person name="Rinke C."/>
            <person name="Krupovic M."/>
        </authorList>
    </citation>
    <scope>NUCLEOTIDE SEQUENCE [LARGE SCALE GENOMIC DNA]</scope>
    <source>
        <strain evidence="2">VerdaV1</strain>
    </source>
</reference>
<dbReference type="EMBL" id="LC711077">
    <property type="protein sequence ID" value="BDI54887.1"/>
    <property type="molecule type" value="Genomic_DNA"/>
</dbReference>
<organism evidence="2 3">
    <name type="scientific">Lokiarchaeia virus VerdaV1</name>
    <dbReference type="NCBI Taxonomy" id="3070170"/>
    <lineage>
        <taxon>Viruses</taxon>
        <taxon>Duplodnaviria</taxon>
        <taxon>Heunggongvirae</taxon>
        <taxon>Uroviricota</taxon>
        <taxon>Caudoviricetes</taxon>
        <taxon>Verdandiviridae</taxon>
        <taxon>Dolusvirus</taxon>
        <taxon>Dolusvirus shimokitaense</taxon>
    </lineage>
</organism>
<proteinExistence type="predicted"/>
<dbReference type="Proteomes" id="UP001162252">
    <property type="component" value="Segment"/>
</dbReference>
<dbReference type="GeneID" id="80402196"/>
<evidence type="ECO:0000313" key="3">
    <source>
        <dbReference type="Proteomes" id="UP001162252"/>
    </source>
</evidence>
<accession>A0AA35CNL4</accession>
<sequence length="48" mass="5660">MIETELDFLAAITMLITIVVILILCYYIGFFKENYEIDFSKKRNRGLP</sequence>
<keyword evidence="1" id="KW-1133">Transmembrane helix</keyword>
<dbReference type="RefSeq" id="YP_010772483.1">
    <property type="nucleotide sequence ID" value="NC_074644.1"/>
</dbReference>
<evidence type="ECO:0000313" key="2">
    <source>
        <dbReference type="EMBL" id="BDI54887.1"/>
    </source>
</evidence>
<protein>
    <submittedName>
        <fullName evidence="2">Uncharacterized protein</fullName>
    </submittedName>
</protein>
<name>A0AA35CNL4_9CAUD</name>